<dbReference type="EC" id="5.4.99.-" evidence="3"/>
<sequence>MTRFQLRWTITEQDADKVIKDFLKEKHVSKMALTDIKFNGGFIKVNGIDQTVRYLLKYDDVLTVGFPEECPSEGIKAEAISLNILYEDEHVIVVNKPAHMSTIPSREHPSGSLANALIGYYEQKGLKATAHIVTRLDRDTSGMVLIAKHRHVHHLLSEQQKNGGVRRVYEAFAEGTFPFYEGKIEEPIARKKDSIIEREVHSDGQYACTFYQVIRSYQSFTHLKLQLETGRTHQIRVHMSYLGHPLLGDDLYGGKVDLISRQALHCRELSFYHPFLEKQLTFKQEFPDDMRQLI</sequence>
<name>A0ABW6JX17_9BACI</name>
<comment type="caution">
    <text evidence="5">The sequence shown here is derived from an EMBL/GenBank/DDBJ whole genome shotgun (WGS) entry which is preliminary data.</text>
</comment>
<evidence type="ECO:0000259" key="4">
    <source>
        <dbReference type="Pfam" id="PF00849"/>
    </source>
</evidence>
<dbReference type="GO" id="GO:0016853">
    <property type="term" value="F:isomerase activity"/>
    <property type="evidence" value="ECO:0007669"/>
    <property type="project" value="UniProtKB-KW"/>
</dbReference>
<dbReference type="EMBL" id="JBIACJ010000003">
    <property type="protein sequence ID" value="MFE8696391.1"/>
    <property type="molecule type" value="Genomic_DNA"/>
</dbReference>
<feature type="domain" description="Pseudouridine synthase RsuA/RluA-like" evidence="4">
    <location>
        <begin position="90"/>
        <end position="240"/>
    </location>
</feature>
<dbReference type="CDD" id="cd02869">
    <property type="entry name" value="PseudoU_synth_RluA_like"/>
    <property type="match status" value="1"/>
</dbReference>
<dbReference type="Proteomes" id="UP001601058">
    <property type="component" value="Unassembled WGS sequence"/>
</dbReference>
<dbReference type="PANTHER" id="PTHR21600:SF35">
    <property type="entry name" value="PSEUDOURIDINE SYNTHASE"/>
    <property type="match status" value="1"/>
</dbReference>
<comment type="catalytic activity">
    <reaction evidence="1 3">
        <text>a uridine in RNA = a pseudouridine in RNA</text>
        <dbReference type="Rhea" id="RHEA:48348"/>
        <dbReference type="Rhea" id="RHEA-COMP:12068"/>
        <dbReference type="Rhea" id="RHEA-COMP:12069"/>
        <dbReference type="ChEBI" id="CHEBI:65314"/>
        <dbReference type="ChEBI" id="CHEBI:65315"/>
    </reaction>
</comment>
<dbReference type="NCBIfam" id="TIGR00005">
    <property type="entry name" value="rluA_subfam"/>
    <property type="match status" value="1"/>
</dbReference>
<evidence type="ECO:0000256" key="2">
    <source>
        <dbReference type="ARBA" id="ARBA00010876"/>
    </source>
</evidence>
<dbReference type="RefSeq" id="WP_389218238.1">
    <property type="nucleotide sequence ID" value="NZ_JBIACJ010000003.1"/>
</dbReference>
<evidence type="ECO:0000256" key="1">
    <source>
        <dbReference type="ARBA" id="ARBA00000073"/>
    </source>
</evidence>
<dbReference type="InterPro" id="IPR006225">
    <property type="entry name" value="PsdUridine_synth_RluC/D"/>
</dbReference>
<dbReference type="Pfam" id="PF00849">
    <property type="entry name" value="PseudoU_synth_2"/>
    <property type="match status" value="1"/>
</dbReference>
<evidence type="ECO:0000256" key="3">
    <source>
        <dbReference type="RuleBase" id="RU362028"/>
    </source>
</evidence>
<gene>
    <name evidence="5" type="ORF">ACFYKT_08480</name>
</gene>
<comment type="similarity">
    <text evidence="2 3">Belongs to the pseudouridine synthase RluA family.</text>
</comment>
<comment type="function">
    <text evidence="3">Responsible for synthesis of pseudouridine from uracil.</text>
</comment>
<accession>A0ABW6JX17</accession>
<proteinExistence type="inferred from homology"/>
<dbReference type="PANTHER" id="PTHR21600">
    <property type="entry name" value="MITOCHONDRIAL RNA PSEUDOURIDINE SYNTHASE"/>
    <property type="match status" value="1"/>
</dbReference>
<protein>
    <recommendedName>
        <fullName evidence="3">Pseudouridine synthase</fullName>
        <ecNumber evidence="3">5.4.99.-</ecNumber>
    </recommendedName>
</protein>
<dbReference type="SUPFAM" id="SSF55120">
    <property type="entry name" value="Pseudouridine synthase"/>
    <property type="match status" value="1"/>
</dbReference>
<dbReference type="Gene3D" id="3.30.2350.10">
    <property type="entry name" value="Pseudouridine synthase"/>
    <property type="match status" value="1"/>
</dbReference>
<keyword evidence="3 5" id="KW-0413">Isomerase</keyword>
<keyword evidence="6" id="KW-1185">Reference proteome</keyword>
<dbReference type="InterPro" id="IPR020103">
    <property type="entry name" value="PsdUridine_synth_cat_dom_sf"/>
</dbReference>
<reference evidence="5 6" key="1">
    <citation type="submission" date="2024-08" db="EMBL/GenBank/DDBJ databases">
        <title>Two novel Cytobacillus novel species.</title>
        <authorList>
            <person name="Liu G."/>
        </authorList>
    </citation>
    <scope>NUCLEOTIDE SEQUENCE [LARGE SCALE GENOMIC DNA]</scope>
    <source>
        <strain evidence="5 6">FJAT-53684</strain>
    </source>
</reference>
<evidence type="ECO:0000313" key="5">
    <source>
        <dbReference type="EMBL" id="MFE8696391.1"/>
    </source>
</evidence>
<evidence type="ECO:0000313" key="6">
    <source>
        <dbReference type="Proteomes" id="UP001601058"/>
    </source>
</evidence>
<organism evidence="5 6">
    <name type="scientific">Cytobacillus mangrovibacter</name>
    <dbReference type="NCBI Taxonomy" id="3299024"/>
    <lineage>
        <taxon>Bacteria</taxon>
        <taxon>Bacillati</taxon>
        <taxon>Bacillota</taxon>
        <taxon>Bacilli</taxon>
        <taxon>Bacillales</taxon>
        <taxon>Bacillaceae</taxon>
        <taxon>Cytobacillus</taxon>
    </lineage>
</organism>
<dbReference type="InterPro" id="IPR006145">
    <property type="entry name" value="PsdUridine_synth_RsuA/RluA"/>
</dbReference>
<dbReference type="InterPro" id="IPR050188">
    <property type="entry name" value="RluA_PseudoU_synthase"/>
</dbReference>